<keyword evidence="1" id="KW-0812">Transmembrane</keyword>
<name>A0A1I3R6Y1_9PLAN</name>
<dbReference type="EMBL" id="FOQD01000020">
    <property type="protein sequence ID" value="SFJ41532.1"/>
    <property type="molecule type" value="Genomic_DNA"/>
</dbReference>
<reference evidence="3" key="1">
    <citation type="submission" date="2016-10" db="EMBL/GenBank/DDBJ databases">
        <authorList>
            <person name="Varghese N."/>
            <person name="Submissions S."/>
        </authorList>
    </citation>
    <scope>NUCLEOTIDE SEQUENCE [LARGE SCALE GENOMIC DNA]</scope>
    <source>
        <strain evidence="3">DSM 26348</strain>
    </source>
</reference>
<dbReference type="STRING" id="1576369.SAMN05421753_12010"/>
<organism evidence="2 3">
    <name type="scientific">Planctomicrobium piriforme</name>
    <dbReference type="NCBI Taxonomy" id="1576369"/>
    <lineage>
        <taxon>Bacteria</taxon>
        <taxon>Pseudomonadati</taxon>
        <taxon>Planctomycetota</taxon>
        <taxon>Planctomycetia</taxon>
        <taxon>Planctomycetales</taxon>
        <taxon>Planctomycetaceae</taxon>
        <taxon>Planctomicrobium</taxon>
    </lineage>
</organism>
<keyword evidence="3" id="KW-1185">Reference proteome</keyword>
<evidence type="ECO:0000313" key="2">
    <source>
        <dbReference type="EMBL" id="SFJ41532.1"/>
    </source>
</evidence>
<protein>
    <submittedName>
        <fullName evidence="2">Uncharacterized protein</fullName>
    </submittedName>
</protein>
<feature type="transmembrane region" description="Helical" evidence="1">
    <location>
        <begin position="42"/>
        <end position="62"/>
    </location>
</feature>
<keyword evidence="1" id="KW-1133">Transmembrane helix</keyword>
<dbReference type="AlphaFoldDB" id="A0A1I3R6Y1"/>
<evidence type="ECO:0000256" key="1">
    <source>
        <dbReference type="SAM" id="Phobius"/>
    </source>
</evidence>
<dbReference type="Proteomes" id="UP000199518">
    <property type="component" value="Unassembled WGS sequence"/>
</dbReference>
<gene>
    <name evidence="2" type="ORF">SAMN05421753_12010</name>
</gene>
<keyword evidence="1" id="KW-0472">Membrane</keyword>
<sequence length="304" mass="35147">MDWKSTKLTTNQESRPVNADRFQFSTAFRDAVPRPQWRPSRWLLALLIALTFAPCVASAQFVPIDPQERLIEIDESQFRQMIFPNSPSQESFEKSMESRLKLQLEAILQAGALTPAQRSKLELAGRGDIHSFIRTVDSMQDEYLGKRLSNQEYMEFHQKTQPLRGEAVALLSTRESLLQKVIPSTLSSEHLAAYTQQQRDRMRRRYRAAVKSTLVLLNTQLPLTADQRTKFEDLILEKTTPSMDWNDEPLQNYFVLYHIAKIPEADLRPIFDEQELKVIQRLQQRGRGYAAALKRQGLLPDSEE</sequence>
<evidence type="ECO:0000313" key="3">
    <source>
        <dbReference type="Proteomes" id="UP000199518"/>
    </source>
</evidence>
<accession>A0A1I3R6Y1</accession>
<proteinExistence type="predicted"/>